<accession>A0A3S0K3K9</accession>
<organism evidence="3 4">
    <name type="scientific">Halomonas nitroreducens</name>
    <dbReference type="NCBI Taxonomy" id="447425"/>
    <lineage>
        <taxon>Bacteria</taxon>
        <taxon>Pseudomonadati</taxon>
        <taxon>Pseudomonadota</taxon>
        <taxon>Gammaproteobacteria</taxon>
        <taxon>Oceanospirillales</taxon>
        <taxon>Halomonadaceae</taxon>
        <taxon>Halomonas</taxon>
    </lineage>
</organism>
<dbReference type="InterPro" id="IPR043128">
    <property type="entry name" value="Rev_trsase/Diguanyl_cyclase"/>
</dbReference>
<dbReference type="InterPro" id="IPR029787">
    <property type="entry name" value="Nucleotide_cyclase"/>
</dbReference>
<dbReference type="OrthoDB" id="6151881at2"/>
<dbReference type="PROSITE" id="PS50887">
    <property type="entry name" value="GGDEF"/>
    <property type="match status" value="1"/>
</dbReference>
<dbReference type="SUPFAM" id="SSF55073">
    <property type="entry name" value="Nucleotide cyclase"/>
    <property type="match status" value="1"/>
</dbReference>
<dbReference type="SMART" id="SM00052">
    <property type="entry name" value="EAL"/>
    <property type="match status" value="1"/>
</dbReference>
<dbReference type="Pfam" id="PF00990">
    <property type="entry name" value="GGDEF"/>
    <property type="match status" value="1"/>
</dbReference>
<dbReference type="Gene3D" id="3.30.70.270">
    <property type="match status" value="1"/>
</dbReference>
<evidence type="ECO:0000313" key="3">
    <source>
        <dbReference type="EMBL" id="RTR04378.1"/>
    </source>
</evidence>
<dbReference type="PANTHER" id="PTHR33121:SF70">
    <property type="entry name" value="SIGNALING PROTEIN YKOW"/>
    <property type="match status" value="1"/>
</dbReference>
<dbReference type="RefSeq" id="WP_126483105.1">
    <property type="nucleotide sequence ID" value="NZ_RXNS01000007.1"/>
</dbReference>
<dbReference type="AlphaFoldDB" id="A0A3S0K3K9"/>
<comment type="caution">
    <text evidence="3">The sequence shown here is derived from an EMBL/GenBank/DDBJ whole genome shotgun (WGS) entry which is preliminary data.</text>
</comment>
<dbReference type="Pfam" id="PF00563">
    <property type="entry name" value="EAL"/>
    <property type="match status" value="1"/>
</dbReference>
<dbReference type="InterPro" id="IPR000160">
    <property type="entry name" value="GGDEF_dom"/>
</dbReference>
<dbReference type="PANTHER" id="PTHR33121">
    <property type="entry name" value="CYCLIC DI-GMP PHOSPHODIESTERASE PDEF"/>
    <property type="match status" value="1"/>
</dbReference>
<proteinExistence type="predicted"/>
<dbReference type="CDD" id="cd01948">
    <property type="entry name" value="EAL"/>
    <property type="match status" value="1"/>
</dbReference>
<evidence type="ECO:0000313" key="4">
    <source>
        <dbReference type="Proteomes" id="UP000267400"/>
    </source>
</evidence>
<dbReference type="Gene3D" id="3.30.450.20">
    <property type="entry name" value="PAS domain"/>
    <property type="match status" value="1"/>
</dbReference>
<dbReference type="InterPro" id="IPR035919">
    <property type="entry name" value="EAL_sf"/>
</dbReference>
<reference evidence="3 4" key="1">
    <citation type="submission" date="2018-12" db="EMBL/GenBank/DDBJ databases">
        <authorList>
            <person name="Yu L."/>
        </authorList>
    </citation>
    <scope>NUCLEOTIDE SEQUENCE [LARGE SCALE GENOMIC DNA]</scope>
    <source>
        <strain evidence="3 4">11S</strain>
    </source>
</reference>
<keyword evidence="4" id="KW-1185">Reference proteome</keyword>
<sequence>MLDFPAVLSRLAVERSPVGLVLLDAGQRILWVNAGFRSLLTSASGEVVGRPVQELISHQAFLGSRVADDVGLQGGAWQQVRLGDLPGNTGRLLLMARTSLPDSPEGVTHLLTFIDPQEASLAPRPGLLPPLPDVSARLASVWLFEDRLRHALERADRLEQGVGLLLIRLDPRQELQDSLAKNRLEGLARQVGRRLGQTLRSEDSLSQLGQDCWGVLIEHPMSPERLQATAMRCQEAMDPPFRLEGQSLLLTLSIGIATYPSDGESPEQLMTSAESALERAGPATHAFFDEGLRSLLAQRLAFRQQLQDALQHPDRHFQLLYQPQIDLSDGRCVGLEALVRWRHPKRGLLVPEDFLSVVAELGQQVRLDRWVITRAILQQSEWRARDSRLADLPVAVNADGGMLDQAVFDRRPLDVFLRQQADRLDWLSLELSQQGLIARAGPQAHLLRRVKALGVGVVVNDIGAGPLDVAHLGSLPVSRVKLSPVLMASLGAPSPSSRHPLAALLPCLSGLGLESVVVGVETAEQLETARRLGSRIVQGNRLCEPLAPAALERWLAQGAAPT</sequence>
<dbReference type="CDD" id="cd01949">
    <property type="entry name" value="GGDEF"/>
    <property type="match status" value="1"/>
</dbReference>
<dbReference type="Gene3D" id="3.20.20.450">
    <property type="entry name" value="EAL domain"/>
    <property type="match status" value="1"/>
</dbReference>
<feature type="domain" description="GGDEF" evidence="2">
    <location>
        <begin position="160"/>
        <end position="290"/>
    </location>
</feature>
<feature type="domain" description="EAL" evidence="1">
    <location>
        <begin position="299"/>
        <end position="559"/>
    </location>
</feature>
<evidence type="ECO:0000259" key="2">
    <source>
        <dbReference type="PROSITE" id="PS50887"/>
    </source>
</evidence>
<dbReference type="SUPFAM" id="SSF55785">
    <property type="entry name" value="PYP-like sensor domain (PAS domain)"/>
    <property type="match status" value="1"/>
</dbReference>
<dbReference type="SMART" id="SM00267">
    <property type="entry name" value="GGDEF"/>
    <property type="match status" value="1"/>
</dbReference>
<gene>
    <name evidence="3" type="ORF">EKG36_08635</name>
</gene>
<protein>
    <submittedName>
        <fullName evidence="3">EAL domain-containing protein</fullName>
    </submittedName>
</protein>
<dbReference type="InterPro" id="IPR050706">
    <property type="entry name" value="Cyclic-di-GMP_PDE-like"/>
</dbReference>
<evidence type="ECO:0000259" key="1">
    <source>
        <dbReference type="PROSITE" id="PS50883"/>
    </source>
</evidence>
<dbReference type="InterPro" id="IPR035965">
    <property type="entry name" value="PAS-like_dom_sf"/>
</dbReference>
<dbReference type="Proteomes" id="UP000267400">
    <property type="component" value="Unassembled WGS sequence"/>
</dbReference>
<dbReference type="InterPro" id="IPR001633">
    <property type="entry name" value="EAL_dom"/>
</dbReference>
<dbReference type="EMBL" id="RXNS01000007">
    <property type="protein sequence ID" value="RTR04378.1"/>
    <property type="molecule type" value="Genomic_DNA"/>
</dbReference>
<dbReference type="GO" id="GO:0071111">
    <property type="term" value="F:cyclic-guanylate-specific phosphodiesterase activity"/>
    <property type="evidence" value="ECO:0007669"/>
    <property type="project" value="InterPro"/>
</dbReference>
<dbReference type="SUPFAM" id="SSF141868">
    <property type="entry name" value="EAL domain-like"/>
    <property type="match status" value="1"/>
</dbReference>
<dbReference type="NCBIfam" id="TIGR00254">
    <property type="entry name" value="GGDEF"/>
    <property type="match status" value="1"/>
</dbReference>
<name>A0A3S0K3K9_9GAMM</name>
<dbReference type="PROSITE" id="PS50883">
    <property type="entry name" value="EAL"/>
    <property type="match status" value="1"/>
</dbReference>